<gene>
    <name evidence="2" type="ORF">PBRA_001836</name>
    <name evidence="3" type="ORF">PLBR_LOCUS8486</name>
</gene>
<keyword evidence="3" id="KW-0496">Mitochondrion</keyword>
<evidence type="ECO:0000256" key="1">
    <source>
        <dbReference type="SAM" id="Phobius"/>
    </source>
</evidence>
<keyword evidence="1" id="KW-1133">Transmembrane helix</keyword>
<keyword evidence="1" id="KW-0812">Transmembrane</keyword>
<keyword evidence="4" id="KW-1185">Reference proteome</keyword>
<dbReference type="InterPro" id="IPR010876">
    <property type="entry name" value="C1orf43"/>
</dbReference>
<dbReference type="EMBL" id="CDSF01000112">
    <property type="protein sequence ID" value="CEP01230.1"/>
    <property type="molecule type" value="Genomic_DNA"/>
</dbReference>
<dbReference type="OrthoDB" id="337038at2759"/>
<evidence type="ECO:0000313" key="3">
    <source>
        <dbReference type="EMBL" id="SPR01271.1"/>
    </source>
</evidence>
<dbReference type="OMA" id="RIPRKIM"/>
<dbReference type="AlphaFoldDB" id="A0A0G4J0Z7"/>
<keyword evidence="1" id="KW-0472">Membrane</keyword>
<proteinExistence type="predicted"/>
<dbReference type="Proteomes" id="UP000290189">
    <property type="component" value="Unassembled WGS sequence"/>
</dbReference>
<feature type="transmembrane region" description="Helical" evidence="1">
    <location>
        <begin position="12"/>
        <end position="31"/>
    </location>
</feature>
<name>A0A0G4J0Z7_PLABS</name>
<organism evidence="2 4">
    <name type="scientific">Plasmodiophora brassicae</name>
    <name type="common">Clubroot disease agent</name>
    <dbReference type="NCBI Taxonomy" id="37360"/>
    <lineage>
        <taxon>Eukaryota</taxon>
        <taxon>Sar</taxon>
        <taxon>Rhizaria</taxon>
        <taxon>Endomyxa</taxon>
        <taxon>Phytomyxea</taxon>
        <taxon>Plasmodiophorida</taxon>
        <taxon>Plasmodiophoridae</taxon>
        <taxon>Plasmodiophora</taxon>
    </lineage>
</organism>
<geneLocation type="mitochondrion" evidence="3"/>
<reference evidence="2 4" key="1">
    <citation type="submission" date="2015-02" db="EMBL/GenBank/DDBJ databases">
        <authorList>
            <person name="Chooi Y.-H."/>
        </authorList>
    </citation>
    <scope>NUCLEOTIDE SEQUENCE [LARGE SCALE GENOMIC DNA]</scope>
    <source>
        <strain evidence="2">E3</strain>
    </source>
</reference>
<dbReference type="Pfam" id="PF07406">
    <property type="entry name" value="NICE-3"/>
    <property type="match status" value="1"/>
</dbReference>
<dbReference type="EMBL" id="OVEO01000017">
    <property type="protein sequence ID" value="SPR01271.1"/>
    <property type="molecule type" value="Genomic_DNA"/>
</dbReference>
<dbReference type="Proteomes" id="UP000039324">
    <property type="component" value="Unassembled WGS sequence"/>
</dbReference>
<evidence type="ECO:0000313" key="2">
    <source>
        <dbReference type="EMBL" id="CEP01230.1"/>
    </source>
</evidence>
<evidence type="ECO:0008006" key="6">
    <source>
        <dbReference type="Google" id="ProtNLM"/>
    </source>
</evidence>
<evidence type="ECO:0000313" key="4">
    <source>
        <dbReference type="Proteomes" id="UP000039324"/>
    </source>
</evidence>
<accession>A0A0G4J0Z7</accession>
<evidence type="ECO:0000313" key="5">
    <source>
        <dbReference type="Proteomes" id="UP000290189"/>
    </source>
</evidence>
<sequence>MAYRSWGNIQPAHYFIFSSLLALTVLLLYAAQRKRALTVARLRAEIPREAMPLARTDMPRRMYQAMVNELVREHRIKASLVPESPGEGDNGWGRSAPDGPNLEGVHFKTSIAKSYLVLEEAASVPRPGTRHRDFRSVRDFMAYLQTEFPGIADDLAQDYIEQYERARFSPYPFDVNDYNRFMATFLEIVERIQ</sequence>
<protein>
    <recommendedName>
        <fullName evidence="6">Defect at low temperature protein 1</fullName>
    </recommendedName>
</protein>
<reference evidence="3 5" key="2">
    <citation type="submission" date="2018-03" db="EMBL/GenBank/DDBJ databases">
        <authorList>
            <person name="Fogelqvist J."/>
        </authorList>
    </citation>
    <scope>NUCLEOTIDE SEQUENCE [LARGE SCALE GENOMIC DNA]</scope>
</reference>